<dbReference type="AlphaFoldDB" id="A0A4R3IE90"/>
<reference evidence="2 3" key="1">
    <citation type="submission" date="2019-03" db="EMBL/GenBank/DDBJ databases">
        <title>Genomic Encyclopedia of Archaeal and Bacterial Type Strains, Phase II (KMG-II): from individual species to whole genera.</title>
        <authorList>
            <person name="Goeker M."/>
        </authorList>
    </citation>
    <scope>NUCLEOTIDE SEQUENCE [LARGE SCALE GENOMIC DNA]</scope>
    <source>
        <strain evidence="2 3">DSM 15388</strain>
    </source>
</reference>
<organism evidence="2 3">
    <name type="scientific">Reinekea marinisedimentorum</name>
    <dbReference type="NCBI Taxonomy" id="230495"/>
    <lineage>
        <taxon>Bacteria</taxon>
        <taxon>Pseudomonadati</taxon>
        <taxon>Pseudomonadota</taxon>
        <taxon>Gammaproteobacteria</taxon>
        <taxon>Oceanospirillales</taxon>
        <taxon>Saccharospirillaceae</taxon>
        <taxon>Reinekea</taxon>
    </lineage>
</organism>
<evidence type="ECO:0000256" key="1">
    <source>
        <dbReference type="SAM" id="SignalP"/>
    </source>
</evidence>
<evidence type="ECO:0000313" key="3">
    <source>
        <dbReference type="Proteomes" id="UP000295793"/>
    </source>
</evidence>
<proteinExistence type="predicted"/>
<dbReference type="RefSeq" id="WP_132699377.1">
    <property type="nucleotide sequence ID" value="NZ_SLZR01000001.1"/>
</dbReference>
<dbReference type="OrthoDB" id="6194746at2"/>
<name>A0A4R3IE90_9GAMM</name>
<feature type="signal peptide" evidence="1">
    <location>
        <begin position="1"/>
        <end position="24"/>
    </location>
</feature>
<keyword evidence="1" id="KW-0732">Signal</keyword>
<gene>
    <name evidence="2" type="ORF">BCF53_101420</name>
</gene>
<accession>A0A4R3IE90</accession>
<comment type="caution">
    <text evidence="2">The sequence shown here is derived from an EMBL/GenBank/DDBJ whole genome shotgun (WGS) entry which is preliminary data.</text>
</comment>
<sequence>MRRTIQTTSLLALVLLLFSCSSRGLNTELTSCVYPDSNRTAAPSFICDQQLDGYPITALRSLPENDQSASEASATLLNEQIAEWSALWSGDWFTDALQRQQAVLFLHNYLHEHARVIRSRTSPKNTLWLLIGVDASLDEVRALTEAALSAG</sequence>
<dbReference type="EMBL" id="SLZR01000001">
    <property type="protein sequence ID" value="TCS44077.1"/>
    <property type="molecule type" value="Genomic_DNA"/>
</dbReference>
<feature type="chain" id="PRO_5020472438" evidence="1">
    <location>
        <begin position="25"/>
        <end position="151"/>
    </location>
</feature>
<protein>
    <submittedName>
        <fullName evidence="2">Uncharacterized protein</fullName>
    </submittedName>
</protein>
<dbReference type="PROSITE" id="PS51257">
    <property type="entry name" value="PROKAR_LIPOPROTEIN"/>
    <property type="match status" value="1"/>
</dbReference>
<evidence type="ECO:0000313" key="2">
    <source>
        <dbReference type="EMBL" id="TCS44077.1"/>
    </source>
</evidence>
<keyword evidence="3" id="KW-1185">Reference proteome</keyword>
<dbReference type="Proteomes" id="UP000295793">
    <property type="component" value="Unassembled WGS sequence"/>
</dbReference>